<dbReference type="AlphaFoldDB" id="A0ABD2Q4N3"/>
<keyword evidence="9" id="KW-0424">Laminin EGF-like domain</keyword>
<dbReference type="InterPro" id="IPR019786">
    <property type="entry name" value="Zinc_finger_PHD-type_CS"/>
</dbReference>
<dbReference type="Gene3D" id="1.20.920.10">
    <property type="entry name" value="Bromodomain-like"/>
    <property type="match status" value="1"/>
</dbReference>
<dbReference type="SMART" id="SM00136">
    <property type="entry name" value="LamNT"/>
    <property type="match status" value="1"/>
</dbReference>
<dbReference type="Gene3D" id="3.30.40.10">
    <property type="entry name" value="Zinc/RING finger domain, C3HC4 (zinc finger)"/>
    <property type="match status" value="2"/>
</dbReference>
<dbReference type="Pfam" id="PF00055">
    <property type="entry name" value="Laminin_N"/>
    <property type="match status" value="1"/>
</dbReference>
<keyword evidence="6 10" id="KW-0103">Bromodomain</keyword>
<evidence type="ECO:0000256" key="3">
    <source>
        <dbReference type="ARBA" id="ARBA00022737"/>
    </source>
</evidence>
<evidence type="ECO:0000259" key="14">
    <source>
        <dbReference type="PROSITE" id="PS51117"/>
    </source>
</evidence>
<evidence type="ECO:0000256" key="11">
    <source>
        <dbReference type="PROSITE-ProRule" id="PRU00146"/>
    </source>
</evidence>
<evidence type="ECO:0000256" key="2">
    <source>
        <dbReference type="ARBA" id="ARBA00022729"/>
    </source>
</evidence>
<dbReference type="InterPro" id="IPR013083">
    <property type="entry name" value="Znf_RING/FYVE/PHD"/>
</dbReference>
<evidence type="ECO:0000256" key="9">
    <source>
        <dbReference type="ARBA" id="ARBA00023292"/>
    </source>
</evidence>
<evidence type="ECO:0000256" key="7">
    <source>
        <dbReference type="ARBA" id="ARBA00023157"/>
    </source>
</evidence>
<evidence type="ECO:0000256" key="8">
    <source>
        <dbReference type="ARBA" id="ARBA00023180"/>
    </source>
</evidence>
<evidence type="ECO:0000256" key="6">
    <source>
        <dbReference type="ARBA" id="ARBA00023117"/>
    </source>
</evidence>
<dbReference type="InterPro" id="IPR011011">
    <property type="entry name" value="Znf_FYVE_PHD"/>
</dbReference>
<dbReference type="InterPro" id="IPR036427">
    <property type="entry name" value="Bromodomain-like_sf"/>
</dbReference>
<dbReference type="InterPro" id="IPR001487">
    <property type="entry name" value="Bromodomain"/>
</dbReference>
<feature type="domain" description="Bromo" evidence="12">
    <location>
        <begin position="156"/>
        <end position="227"/>
    </location>
</feature>
<keyword evidence="5" id="KW-0862">Zinc</keyword>
<feature type="domain" description="PHD-type" evidence="13">
    <location>
        <begin position="3"/>
        <end position="55"/>
    </location>
</feature>
<gene>
    <name evidence="15" type="primary">NTN1_3</name>
    <name evidence="15" type="ORF">Ciccas_006812</name>
</gene>
<comment type="caution">
    <text evidence="15">The sequence shown here is derived from an EMBL/GenBank/DDBJ whole genome shotgun (WGS) entry which is preliminary data.</text>
</comment>
<dbReference type="Pfam" id="PF00628">
    <property type="entry name" value="PHD"/>
    <property type="match status" value="2"/>
</dbReference>
<dbReference type="SUPFAM" id="SSF57903">
    <property type="entry name" value="FYVE/PHD zinc finger"/>
    <property type="match status" value="2"/>
</dbReference>
<dbReference type="SMART" id="SM00249">
    <property type="entry name" value="PHD"/>
    <property type="match status" value="2"/>
</dbReference>
<dbReference type="SMART" id="SM00297">
    <property type="entry name" value="BROMO"/>
    <property type="match status" value="1"/>
</dbReference>
<dbReference type="GO" id="GO:0008270">
    <property type="term" value="F:zinc ion binding"/>
    <property type="evidence" value="ECO:0007669"/>
    <property type="project" value="UniProtKB-KW"/>
</dbReference>
<sequence>MDALYCVCQKPYNADEEYIGCDVCHGWFHFACVGLSAEEAASLGDTFQCPQCRSNQTQATEQSYCLCRKPYNEQEMYIACDSCDDWYHPACVGMSSEDAAAITGPYICVRCNQGTEKQDSPERLPGFTLHHLSLVGEGEEMQTTREQVAQMLREVLGHQTAWPFLKPYDEGKYPAEVLRTIVSPMDLESIQDKFDSSEYGNVGEISEDFNLIFSNSRLAHFKDSAEDKCAEILEAYVTKALRQMKDNAFSRIQGSPLATNHCVMTVLTLGLLVSCLSLVGAESPCGTYLEPKQCQPLFTNIVENATATASSTCGQRTREKLCSGFDNSCQVCDSHSPDRAHPAKYLTDNNDPNLPTCWASSFTKPGQWVNITVPLERRFEVYFVNLEGCGADIGDFPDAIAIHKSLDYGKTWQPWHYFSTNCFRAFGMPTANEHHTHVTEANLQEVLCLPLKPSTLTLQQRFRRRVQKRKSDALFRTPLGTDFGKLSAAFSTTIGRPKSEPMSPILIDWMSATDIKIGLMRFDKTEERTGDEEGHFFALANLAVGGRCKCNGHASECLRNAQGKLVCACSHHTTGDDCERCMDGFMDRPWGRASNDDPSVCQSESAR</sequence>
<evidence type="ECO:0000256" key="4">
    <source>
        <dbReference type="ARBA" id="ARBA00022771"/>
    </source>
</evidence>
<feature type="domain" description="PHD-type" evidence="13">
    <location>
        <begin position="62"/>
        <end position="114"/>
    </location>
</feature>
<evidence type="ECO:0000256" key="1">
    <source>
        <dbReference type="ARBA" id="ARBA00022723"/>
    </source>
</evidence>
<evidence type="ECO:0000256" key="5">
    <source>
        <dbReference type="ARBA" id="ARBA00022833"/>
    </source>
</evidence>
<name>A0ABD2Q4N3_9PLAT</name>
<dbReference type="PROSITE" id="PS01248">
    <property type="entry name" value="EGF_LAM_1"/>
    <property type="match status" value="1"/>
</dbReference>
<evidence type="ECO:0000313" key="16">
    <source>
        <dbReference type="Proteomes" id="UP001626550"/>
    </source>
</evidence>
<dbReference type="InterPro" id="IPR019787">
    <property type="entry name" value="Znf_PHD-finger"/>
</dbReference>
<dbReference type="PROSITE" id="PS50016">
    <property type="entry name" value="ZF_PHD_2"/>
    <property type="match status" value="2"/>
</dbReference>
<keyword evidence="2" id="KW-0732">Signal</keyword>
<keyword evidence="3" id="KW-0677">Repeat</keyword>
<dbReference type="PRINTS" id="PR00503">
    <property type="entry name" value="BROMODOMAIN"/>
</dbReference>
<dbReference type="SMART" id="SM00180">
    <property type="entry name" value="EGF_Lam"/>
    <property type="match status" value="1"/>
</dbReference>
<dbReference type="SUPFAM" id="SSF47370">
    <property type="entry name" value="Bromodomain"/>
    <property type="match status" value="1"/>
</dbReference>
<evidence type="ECO:0000259" key="13">
    <source>
        <dbReference type="PROSITE" id="PS50016"/>
    </source>
</evidence>
<dbReference type="Pfam" id="PF00439">
    <property type="entry name" value="Bromodomain"/>
    <property type="match status" value="1"/>
</dbReference>
<evidence type="ECO:0000256" key="10">
    <source>
        <dbReference type="PROSITE-ProRule" id="PRU00035"/>
    </source>
</evidence>
<organism evidence="15 16">
    <name type="scientific">Cichlidogyrus casuarinus</name>
    <dbReference type="NCBI Taxonomy" id="1844966"/>
    <lineage>
        <taxon>Eukaryota</taxon>
        <taxon>Metazoa</taxon>
        <taxon>Spiralia</taxon>
        <taxon>Lophotrochozoa</taxon>
        <taxon>Platyhelminthes</taxon>
        <taxon>Monogenea</taxon>
        <taxon>Monopisthocotylea</taxon>
        <taxon>Dactylogyridea</taxon>
        <taxon>Ancyrocephalidae</taxon>
        <taxon>Cichlidogyrus</taxon>
    </lineage>
</organism>
<feature type="domain" description="Laminin N-terminal" evidence="14">
    <location>
        <begin position="290"/>
        <end position="547"/>
    </location>
</feature>
<dbReference type="PROSITE" id="PS51117">
    <property type="entry name" value="LAMININ_NTER"/>
    <property type="match status" value="1"/>
</dbReference>
<reference evidence="15 16" key="1">
    <citation type="submission" date="2024-11" db="EMBL/GenBank/DDBJ databases">
        <title>Adaptive evolution of stress response genes in parasites aligns with host niche diversity.</title>
        <authorList>
            <person name="Hahn C."/>
            <person name="Resl P."/>
        </authorList>
    </citation>
    <scope>NUCLEOTIDE SEQUENCE [LARGE SCALE GENOMIC DNA]</scope>
    <source>
        <strain evidence="15">EGGRZ-B1_66</strain>
        <tissue evidence="15">Body</tissue>
    </source>
</reference>
<keyword evidence="8" id="KW-0325">Glycoprotein</keyword>
<dbReference type="PROSITE" id="PS50014">
    <property type="entry name" value="BROMODOMAIN_2"/>
    <property type="match status" value="1"/>
</dbReference>
<keyword evidence="16" id="KW-1185">Reference proteome</keyword>
<dbReference type="PROSITE" id="PS01359">
    <property type="entry name" value="ZF_PHD_1"/>
    <property type="match status" value="2"/>
</dbReference>
<dbReference type="Pfam" id="PF24973">
    <property type="entry name" value="EGF_LMN_ATRN"/>
    <property type="match status" value="1"/>
</dbReference>
<protein>
    <submittedName>
        <fullName evidence="15">Netrin-1</fullName>
    </submittedName>
</protein>
<dbReference type="InterPro" id="IPR002049">
    <property type="entry name" value="LE_dom"/>
</dbReference>
<dbReference type="SUPFAM" id="SSF57196">
    <property type="entry name" value="EGF/Laminin"/>
    <property type="match status" value="1"/>
</dbReference>
<dbReference type="PANTHER" id="PTHR10574:SF365">
    <property type="entry name" value="NETRIN-A-RELATED"/>
    <property type="match status" value="1"/>
</dbReference>
<accession>A0ABD2Q4N3</accession>
<dbReference type="Gene3D" id="2.60.120.260">
    <property type="entry name" value="Galactose-binding domain-like"/>
    <property type="match status" value="1"/>
</dbReference>
<dbReference type="PANTHER" id="PTHR10574">
    <property type="entry name" value="NETRIN/LAMININ-RELATED"/>
    <property type="match status" value="1"/>
</dbReference>
<dbReference type="EMBL" id="JBJKFK010000960">
    <property type="protein sequence ID" value="KAL3314566.1"/>
    <property type="molecule type" value="Genomic_DNA"/>
</dbReference>
<keyword evidence="7" id="KW-1015">Disulfide bond</keyword>
<dbReference type="Proteomes" id="UP001626550">
    <property type="component" value="Unassembled WGS sequence"/>
</dbReference>
<evidence type="ECO:0000313" key="15">
    <source>
        <dbReference type="EMBL" id="KAL3314566.1"/>
    </source>
</evidence>
<dbReference type="InterPro" id="IPR056863">
    <property type="entry name" value="LMN_ATRN_NET-like_EGF"/>
</dbReference>
<keyword evidence="1" id="KW-0479">Metal-binding</keyword>
<evidence type="ECO:0000259" key="12">
    <source>
        <dbReference type="PROSITE" id="PS50014"/>
    </source>
</evidence>
<dbReference type="InterPro" id="IPR050440">
    <property type="entry name" value="Laminin/Netrin_ECM"/>
</dbReference>
<dbReference type="Gene3D" id="2.10.25.10">
    <property type="entry name" value="Laminin"/>
    <property type="match status" value="1"/>
</dbReference>
<dbReference type="CDD" id="cd00055">
    <property type="entry name" value="EGF_Lam"/>
    <property type="match status" value="1"/>
</dbReference>
<dbReference type="InterPro" id="IPR001965">
    <property type="entry name" value="Znf_PHD"/>
</dbReference>
<proteinExistence type="predicted"/>
<dbReference type="InterPro" id="IPR008211">
    <property type="entry name" value="Laminin_N"/>
</dbReference>
<keyword evidence="4 11" id="KW-0863">Zinc-finger</keyword>